<dbReference type="Gene3D" id="1.20.1260.20">
    <property type="entry name" value="PPE superfamily"/>
    <property type="match status" value="1"/>
</dbReference>
<dbReference type="SUPFAM" id="SSF140459">
    <property type="entry name" value="PE/PPE dimer-like"/>
    <property type="match status" value="1"/>
</dbReference>
<feature type="domain" description="PPE" evidence="3">
    <location>
        <begin position="46"/>
        <end position="125"/>
    </location>
</feature>
<sequence>MLPENVPIEPDRVLTDPQNWAAQSHQQLYDSVHHNNDPGQSGEIGAQWAKYASELVECARQITVHVTASESQWTGDAADGARTAMRKLADWVDETARTAVEVGDKVTEQGRVMATARAQMPEPFEFDWAGTAAFLSQPGIPSFVRAAADVSIANSIARAVHDQAVTVMTDMENDSRRIDSSTPAFRAPFNPVTGQVEDPAIALRAFSGAPAPYTAEVPVAEHPQGGNSHVISPLSPSGGERSELPPSSPAGRGPGGYSPSSAAPAGGHTYLTPPVPGQDVTAAASYAPSQQNQQSYSPQAPASGVTHTGGADHKPHLPANAGPAGFTPQTPKAGVRTPPPHVPQNGVLPSRQNPDVVPKPNPAASREAPLPASTPPAPRGSGGGSANGAGSGSGLGNPNGAGGMSGAGGPGGGGSAGPLSAAKGFGGGGPGGAASSAATGAGTQPGTSAGVNPVQGRSGSPSGMTPPGGSSAAVPGTGGTGGAPPGGPATGRGEEDKEHRSAGYIIGGDLFEVPGSDLPPAVIGDTRTKKQWKADGRDHS</sequence>
<feature type="compositionally biased region" description="Low complexity" evidence="2">
    <location>
        <begin position="433"/>
        <end position="475"/>
    </location>
</feature>
<dbReference type="AlphaFoldDB" id="A0A1H9BIM0"/>
<dbReference type="InterPro" id="IPR038332">
    <property type="entry name" value="PPE_sf"/>
</dbReference>
<feature type="compositionally biased region" description="Gly residues" evidence="2">
    <location>
        <begin position="476"/>
        <end position="490"/>
    </location>
</feature>
<dbReference type="Pfam" id="PF00823">
    <property type="entry name" value="PPE"/>
    <property type="match status" value="1"/>
</dbReference>
<comment type="similarity">
    <text evidence="1">Belongs to the mycobacterial PPE family.</text>
</comment>
<evidence type="ECO:0000256" key="2">
    <source>
        <dbReference type="SAM" id="MobiDB-lite"/>
    </source>
</evidence>
<feature type="region of interest" description="Disordered" evidence="2">
    <location>
        <begin position="172"/>
        <end position="191"/>
    </location>
</feature>
<evidence type="ECO:0000259" key="3">
    <source>
        <dbReference type="Pfam" id="PF00823"/>
    </source>
</evidence>
<feature type="compositionally biased region" description="Low complexity" evidence="2">
    <location>
        <begin position="257"/>
        <end position="267"/>
    </location>
</feature>
<proteinExistence type="inferred from homology"/>
<reference evidence="5" key="1">
    <citation type="submission" date="2016-10" db="EMBL/GenBank/DDBJ databases">
        <authorList>
            <person name="Varghese N."/>
            <person name="Submissions S."/>
        </authorList>
    </citation>
    <scope>NUCLEOTIDE SEQUENCE [LARGE SCALE GENOMIC DNA]</scope>
    <source>
        <strain evidence="5">CGMCC 4.578</strain>
    </source>
</reference>
<feature type="compositionally biased region" description="Basic and acidic residues" evidence="2">
    <location>
        <begin position="492"/>
        <end position="501"/>
    </location>
</feature>
<feature type="compositionally biased region" description="Gly residues" evidence="2">
    <location>
        <begin position="380"/>
        <end position="416"/>
    </location>
</feature>
<name>A0A1H9BIM0_9PSEU</name>
<dbReference type="OrthoDB" id="3681508at2"/>
<organism evidence="4 5">
    <name type="scientific">Lentzea flaviverrucosa</name>
    <dbReference type="NCBI Taxonomy" id="200379"/>
    <lineage>
        <taxon>Bacteria</taxon>
        <taxon>Bacillati</taxon>
        <taxon>Actinomycetota</taxon>
        <taxon>Actinomycetes</taxon>
        <taxon>Pseudonocardiales</taxon>
        <taxon>Pseudonocardiaceae</taxon>
        <taxon>Lentzea</taxon>
    </lineage>
</organism>
<evidence type="ECO:0000313" key="5">
    <source>
        <dbReference type="Proteomes" id="UP000199028"/>
    </source>
</evidence>
<dbReference type="InterPro" id="IPR000030">
    <property type="entry name" value="PPE_dom"/>
</dbReference>
<evidence type="ECO:0000256" key="1">
    <source>
        <dbReference type="ARBA" id="ARBA00010652"/>
    </source>
</evidence>
<dbReference type="EMBL" id="FOFT01000001">
    <property type="protein sequence ID" value="SEP88850.1"/>
    <property type="molecule type" value="Genomic_DNA"/>
</dbReference>
<evidence type="ECO:0000313" key="4">
    <source>
        <dbReference type="EMBL" id="SEP88850.1"/>
    </source>
</evidence>
<keyword evidence="5" id="KW-1185">Reference proteome</keyword>
<feature type="compositionally biased region" description="Low complexity" evidence="2">
    <location>
        <begin position="282"/>
        <end position="303"/>
    </location>
</feature>
<gene>
    <name evidence="4" type="ORF">SAMN05216195_101498</name>
</gene>
<dbReference type="RefSeq" id="WP_090062850.1">
    <property type="nucleotide sequence ID" value="NZ_FOFT01000001.1"/>
</dbReference>
<feature type="compositionally biased region" description="Basic and acidic residues" evidence="2">
    <location>
        <begin position="526"/>
        <end position="540"/>
    </location>
</feature>
<protein>
    <submittedName>
        <fullName evidence="4">PPE family protein</fullName>
    </submittedName>
</protein>
<feature type="region of interest" description="Disordered" evidence="2">
    <location>
        <begin position="218"/>
        <end position="540"/>
    </location>
</feature>
<accession>A0A1H9BIM0</accession>
<dbReference type="Proteomes" id="UP000199028">
    <property type="component" value="Unassembled WGS sequence"/>
</dbReference>